<accession>A0ABM9FXS0</accession>
<evidence type="ECO:0000313" key="3">
    <source>
        <dbReference type="Proteomes" id="UP001154322"/>
    </source>
</evidence>
<sequence>MLSRKKGWIAVIAAAIMIGAMFVVPVTLHPPDSTRIVLDHTYQTYIAPPCYDRAEVTNNLAEGALKHLKDYSSYVPESACTRDSLAPREVTASVWLSQMLGIGKGPWDW</sequence>
<keyword evidence="1" id="KW-0472">Membrane</keyword>
<gene>
    <name evidence="2" type="ORF">WJ0W_001252</name>
</gene>
<feature type="transmembrane region" description="Helical" evidence="1">
    <location>
        <begin position="7"/>
        <end position="28"/>
    </location>
</feature>
<evidence type="ECO:0000256" key="1">
    <source>
        <dbReference type="SAM" id="Phobius"/>
    </source>
</evidence>
<keyword evidence="1" id="KW-0812">Transmembrane</keyword>
<evidence type="ECO:0000313" key="2">
    <source>
        <dbReference type="EMBL" id="CAH8244013.1"/>
    </source>
</evidence>
<reference evidence="2" key="1">
    <citation type="submission" date="2022-06" db="EMBL/GenBank/DDBJ databases">
        <authorList>
            <person name="Dietemann V."/>
            <person name="Ory F."/>
            <person name="Dainat B."/>
            <person name="Oberhansli S."/>
        </authorList>
    </citation>
    <scope>NUCLEOTIDE SEQUENCE</scope>
    <source>
        <strain evidence="2">Ena-SAMPLE-TAB-26-04-2022-14:26:32:270-5432</strain>
    </source>
</reference>
<protein>
    <submittedName>
        <fullName evidence="2">Uncharacterized protein</fullName>
    </submittedName>
</protein>
<keyword evidence="1" id="KW-1133">Transmembrane helix</keyword>
<keyword evidence="3" id="KW-1185">Reference proteome</keyword>
<organism evidence="2 3">
    <name type="scientific">Paenibacillus melissococcoides</name>
    <dbReference type="NCBI Taxonomy" id="2912268"/>
    <lineage>
        <taxon>Bacteria</taxon>
        <taxon>Bacillati</taxon>
        <taxon>Bacillota</taxon>
        <taxon>Bacilli</taxon>
        <taxon>Bacillales</taxon>
        <taxon>Paenibacillaceae</taxon>
        <taxon>Paenibacillus</taxon>
    </lineage>
</organism>
<dbReference type="Proteomes" id="UP001154322">
    <property type="component" value="Unassembled WGS sequence"/>
</dbReference>
<name>A0ABM9FXS0_9BACL</name>
<comment type="caution">
    <text evidence="2">The sequence shown here is derived from an EMBL/GenBank/DDBJ whole genome shotgun (WGS) entry which is preliminary data.</text>
</comment>
<dbReference type="EMBL" id="CALYLO010000001">
    <property type="protein sequence ID" value="CAH8244013.1"/>
    <property type="molecule type" value="Genomic_DNA"/>
</dbReference>
<dbReference type="RefSeq" id="WP_249725296.1">
    <property type="nucleotide sequence ID" value="NZ_AP031292.1"/>
</dbReference>
<proteinExistence type="predicted"/>